<feature type="compositionally biased region" description="Polar residues" evidence="1">
    <location>
        <begin position="1"/>
        <end position="12"/>
    </location>
</feature>
<accession>X1J4T4</accession>
<protein>
    <submittedName>
        <fullName evidence="3">Uncharacterized protein</fullName>
    </submittedName>
</protein>
<gene>
    <name evidence="3" type="ORF">S03H2_60397</name>
</gene>
<organism evidence="3">
    <name type="scientific">marine sediment metagenome</name>
    <dbReference type="NCBI Taxonomy" id="412755"/>
    <lineage>
        <taxon>unclassified sequences</taxon>
        <taxon>metagenomes</taxon>
        <taxon>ecological metagenomes</taxon>
    </lineage>
</organism>
<reference evidence="3" key="1">
    <citation type="journal article" date="2014" name="Front. Microbiol.">
        <title>High frequency of phylogenetically diverse reductive dehalogenase-homologous genes in deep subseafloor sedimentary metagenomes.</title>
        <authorList>
            <person name="Kawai M."/>
            <person name="Futagami T."/>
            <person name="Toyoda A."/>
            <person name="Takaki Y."/>
            <person name="Nishi S."/>
            <person name="Hori S."/>
            <person name="Arai W."/>
            <person name="Tsubouchi T."/>
            <person name="Morono Y."/>
            <person name="Uchiyama I."/>
            <person name="Ito T."/>
            <person name="Fujiyama A."/>
            <person name="Inagaki F."/>
            <person name="Takami H."/>
        </authorList>
    </citation>
    <scope>NUCLEOTIDE SEQUENCE</scope>
    <source>
        <strain evidence="3">Expedition CK06-06</strain>
    </source>
</reference>
<keyword evidence="2" id="KW-0472">Membrane</keyword>
<keyword evidence="2" id="KW-0812">Transmembrane</keyword>
<dbReference type="EMBL" id="BARU01038915">
    <property type="protein sequence ID" value="GAH88967.1"/>
    <property type="molecule type" value="Genomic_DNA"/>
</dbReference>
<feature type="transmembrane region" description="Helical" evidence="2">
    <location>
        <begin position="44"/>
        <end position="64"/>
    </location>
</feature>
<keyword evidence="2" id="KW-1133">Transmembrane helix</keyword>
<comment type="caution">
    <text evidence="3">The sequence shown here is derived from an EMBL/GenBank/DDBJ whole genome shotgun (WGS) entry which is preliminary data.</text>
</comment>
<evidence type="ECO:0000256" key="2">
    <source>
        <dbReference type="SAM" id="Phobius"/>
    </source>
</evidence>
<evidence type="ECO:0000256" key="1">
    <source>
        <dbReference type="SAM" id="MobiDB-lite"/>
    </source>
</evidence>
<dbReference type="AlphaFoldDB" id="X1J4T4"/>
<feature type="non-terminal residue" evidence="3">
    <location>
        <position position="68"/>
    </location>
</feature>
<sequence>MEKSALNSYSPEQRQRRSMARDAVFTVSMAGPDVQRRFVVRVRALFSFCVVCGLGAMFLSALVFDAPD</sequence>
<name>X1J4T4_9ZZZZ</name>
<evidence type="ECO:0000313" key="3">
    <source>
        <dbReference type="EMBL" id="GAH88967.1"/>
    </source>
</evidence>
<proteinExistence type="predicted"/>
<feature type="region of interest" description="Disordered" evidence="1">
    <location>
        <begin position="1"/>
        <end position="20"/>
    </location>
</feature>